<gene>
    <name evidence="2" type="ORF">OVN521_LOCUS43374</name>
</gene>
<protein>
    <submittedName>
        <fullName evidence="2">Uncharacterized protein</fullName>
    </submittedName>
</protein>
<organism evidence="2 3">
    <name type="scientific">Rotaria magnacalcarata</name>
    <dbReference type="NCBI Taxonomy" id="392030"/>
    <lineage>
        <taxon>Eukaryota</taxon>
        <taxon>Metazoa</taxon>
        <taxon>Spiralia</taxon>
        <taxon>Gnathifera</taxon>
        <taxon>Rotifera</taxon>
        <taxon>Eurotatoria</taxon>
        <taxon>Bdelloidea</taxon>
        <taxon>Philodinida</taxon>
        <taxon>Philodinidae</taxon>
        <taxon>Rotaria</taxon>
    </lineage>
</organism>
<accession>A0A820Z425</accession>
<keyword evidence="3" id="KW-1185">Reference proteome</keyword>
<feature type="transmembrane region" description="Helical" evidence="1">
    <location>
        <begin position="81"/>
        <end position="103"/>
    </location>
</feature>
<comment type="caution">
    <text evidence="2">The sequence shown here is derived from an EMBL/GenBank/DDBJ whole genome shotgun (WGS) entry which is preliminary data.</text>
</comment>
<feature type="non-terminal residue" evidence="2">
    <location>
        <position position="1"/>
    </location>
</feature>
<keyword evidence="1" id="KW-0812">Transmembrane</keyword>
<sequence length="110" mass="12443">NINKVSIHLYIFPMSYRGEGLPYIGVKMAKATLVPIARTGPYIVLSDVCSIHVSSMSVREEARLSMAPPSSSQFHQQQSNYNYFLIHLYSSSSTGYFYVLVAFNKQSKRK</sequence>
<keyword evidence="1" id="KW-0472">Membrane</keyword>
<dbReference type="AlphaFoldDB" id="A0A820Z425"/>
<dbReference type="Proteomes" id="UP000663866">
    <property type="component" value="Unassembled WGS sequence"/>
</dbReference>
<keyword evidence="1" id="KW-1133">Transmembrane helix</keyword>
<proteinExistence type="predicted"/>
<evidence type="ECO:0000256" key="1">
    <source>
        <dbReference type="SAM" id="Phobius"/>
    </source>
</evidence>
<evidence type="ECO:0000313" key="2">
    <source>
        <dbReference type="EMBL" id="CAF4554567.1"/>
    </source>
</evidence>
<reference evidence="2" key="1">
    <citation type="submission" date="2021-02" db="EMBL/GenBank/DDBJ databases">
        <authorList>
            <person name="Nowell W R."/>
        </authorList>
    </citation>
    <scope>NUCLEOTIDE SEQUENCE</scope>
</reference>
<evidence type="ECO:0000313" key="3">
    <source>
        <dbReference type="Proteomes" id="UP000663866"/>
    </source>
</evidence>
<name>A0A820Z425_9BILA</name>
<dbReference type="EMBL" id="CAJOBG010061874">
    <property type="protein sequence ID" value="CAF4554567.1"/>
    <property type="molecule type" value="Genomic_DNA"/>
</dbReference>